<evidence type="ECO:0000313" key="4">
    <source>
        <dbReference type="Proteomes" id="UP000823388"/>
    </source>
</evidence>
<accession>A0A8T0PNQ4</accession>
<dbReference type="PANTHER" id="PTHR47186:SF49">
    <property type="entry name" value="NB-ARC DOMAIN-CONTAINING PROTEIN"/>
    <property type="match status" value="1"/>
</dbReference>
<sequence length="362" mass="40074">MHDVVCSFAEHMTRDESLVVVDDKQASTTLHGGSSSMLVRRLSLGRTILVADSAVLQRRKSLRTLIIDCRLNLKSGDMLGSFPSLRVLCISSLDSDRLVASLSKLKHLRYLHLKDTDVSRLPEDIHKMKFLLHMDLLNCKKLGHLPSSITKLVHLTCLALDGTNISAVPKGFGGLSNLTLLQGFPIHVDDMDAGSSSWCSLQELAPLSQLRDLILHGLEKVPACWMPEKAMISSKAHLNYLKLNYTNHSASKHTTTEPCGDQEANEKQQQQEEVLEKLCPPTCIENLHVSGRYVGCHLPNWMCAPASAEFKSLRYLTLQDLPCCTHLPDGLRCLPSLESLFIKNAPAVKRIGPEFQASLAPL</sequence>
<gene>
    <name evidence="3" type="ORF">PVAP13_8KG325502</name>
</gene>
<dbReference type="InterPro" id="IPR032675">
    <property type="entry name" value="LRR_dom_sf"/>
</dbReference>
<evidence type="ECO:0000313" key="3">
    <source>
        <dbReference type="EMBL" id="KAG2563230.1"/>
    </source>
</evidence>
<dbReference type="Gene3D" id="3.80.10.10">
    <property type="entry name" value="Ribonuclease Inhibitor"/>
    <property type="match status" value="1"/>
</dbReference>
<keyword evidence="1" id="KW-0677">Repeat</keyword>
<dbReference type="Proteomes" id="UP000823388">
    <property type="component" value="Chromosome 8K"/>
</dbReference>
<reference evidence="3" key="1">
    <citation type="submission" date="2020-05" db="EMBL/GenBank/DDBJ databases">
        <title>WGS assembly of Panicum virgatum.</title>
        <authorList>
            <person name="Lovell J.T."/>
            <person name="Jenkins J."/>
            <person name="Shu S."/>
            <person name="Juenger T.E."/>
            <person name="Schmutz J."/>
        </authorList>
    </citation>
    <scope>NUCLEOTIDE SEQUENCE</scope>
    <source>
        <strain evidence="3">AP13</strain>
    </source>
</reference>
<dbReference type="AlphaFoldDB" id="A0A8T0PNQ4"/>
<keyword evidence="4" id="KW-1185">Reference proteome</keyword>
<organism evidence="3 4">
    <name type="scientific">Panicum virgatum</name>
    <name type="common">Blackwell switchgrass</name>
    <dbReference type="NCBI Taxonomy" id="38727"/>
    <lineage>
        <taxon>Eukaryota</taxon>
        <taxon>Viridiplantae</taxon>
        <taxon>Streptophyta</taxon>
        <taxon>Embryophyta</taxon>
        <taxon>Tracheophyta</taxon>
        <taxon>Spermatophyta</taxon>
        <taxon>Magnoliopsida</taxon>
        <taxon>Liliopsida</taxon>
        <taxon>Poales</taxon>
        <taxon>Poaceae</taxon>
        <taxon>PACMAD clade</taxon>
        <taxon>Panicoideae</taxon>
        <taxon>Panicodae</taxon>
        <taxon>Paniceae</taxon>
        <taxon>Panicinae</taxon>
        <taxon>Panicum</taxon>
        <taxon>Panicum sect. Hiantes</taxon>
    </lineage>
</organism>
<protein>
    <recommendedName>
        <fullName evidence="2">Disease resistance R13L4/SHOC-2-like LRR domain-containing protein</fullName>
    </recommendedName>
</protein>
<dbReference type="InterPro" id="IPR055414">
    <property type="entry name" value="LRR_R13L4/SHOC2-like"/>
</dbReference>
<dbReference type="EMBL" id="CM029051">
    <property type="protein sequence ID" value="KAG2563230.1"/>
    <property type="molecule type" value="Genomic_DNA"/>
</dbReference>
<feature type="domain" description="Disease resistance R13L4/SHOC-2-like LRR" evidence="2">
    <location>
        <begin position="77"/>
        <end position="302"/>
    </location>
</feature>
<dbReference type="SUPFAM" id="SSF52047">
    <property type="entry name" value="RNI-like"/>
    <property type="match status" value="1"/>
</dbReference>
<name>A0A8T0PNQ4_PANVG</name>
<proteinExistence type="predicted"/>
<evidence type="ECO:0000259" key="2">
    <source>
        <dbReference type="Pfam" id="PF23598"/>
    </source>
</evidence>
<dbReference type="Pfam" id="PF23598">
    <property type="entry name" value="LRR_14"/>
    <property type="match status" value="1"/>
</dbReference>
<dbReference type="PANTHER" id="PTHR47186">
    <property type="entry name" value="LEUCINE-RICH REPEAT-CONTAINING PROTEIN 57"/>
    <property type="match status" value="1"/>
</dbReference>
<comment type="caution">
    <text evidence="3">The sequence shown here is derived from an EMBL/GenBank/DDBJ whole genome shotgun (WGS) entry which is preliminary data.</text>
</comment>
<evidence type="ECO:0000256" key="1">
    <source>
        <dbReference type="ARBA" id="ARBA00022737"/>
    </source>
</evidence>